<dbReference type="KEGG" id="lma:LMJF_33_2725"/>
<dbReference type="Proteomes" id="UP000000542">
    <property type="component" value="Chromosome 33"/>
</dbReference>
<dbReference type="RefSeq" id="XP_001686035.1">
    <property type="nucleotide sequence ID" value="XM_001685983.1"/>
</dbReference>
<evidence type="ECO:0000256" key="1">
    <source>
        <dbReference type="SAM" id="MobiDB-lite"/>
    </source>
</evidence>
<accession>Q4Q3R3</accession>
<sequence>MKRCVGRSAHPKDNEKQPNNRSSTFKTERKTISGLALEGKQDRYGEC</sequence>
<protein>
    <submittedName>
        <fullName evidence="2">Uncharacterized protein</fullName>
    </submittedName>
</protein>
<keyword evidence="3" id="KW-1185">Reference proteome</keyword>
<evidence type="ECO:0000313" key="3">
    <source>
        <dbReference type="Proteomes" id="UP000000542"/>
    </source>
</evidence>
<reference evidence="2 3" key="1">
    <citation type="journal article" date="2005" name="Science">
        <title>The genome of the kinetoplastid parasite, Leishmania major.</title>
        <authorList>
            <person name="Ivens A.C."/>
            <person name="Peacock C.S."/>
            <person name="Worthey E.A."/>
            <person name="Murphy L."/>
            <person name="Aggarwal G."/>
            <person name="Berriman M."/>
            <person name="Sisk E."/>
            <person name="Rajandream M.A."/>
            <person name="Adlem E."/>
            <person name="Aert R."/>
            <person name="Anupama A."/>
            <person name="Apostolou Z."/>
            <person name="Attipoe P."/>
            <person name="Bason N."/>
            <person name="Bauser C."/>
            <person name="Beck A."/>
            <person name="Beverley S.M."/>
            <person name="Bianchettin G."/>
            <person name="Borzym K."/>
            <person name="Bothe G."/>
            <person name="Bruschi C.V."/>
            <person name="Collins M."/>
            <person name="Cadag E."/>
            <person name="Ciarloni L."/>
            <person name="Clayton C."/>
            <person name="Coulson R.M."/>
            <person name="Cronin A."/>
            <person name="Cruz A.K."/>
            <person name="Davies R.M."/>
            <person name="De Gaudenzi J."/>
            <person name="Dobson D.E."/>
            <person name="Duesterhoeft A."/>
            <person name="Fazelina G."/>
            <person name="Fosker N."/>
            <person name="Frasch A.C."/>
            <person name="Fraser A."/>
            <person name="Fuchs M."/>
            <person name="Gabel C."/>
            <person name="Goble A."/>
            <person name="Goffeau A."/>
            <person name="Harris D."/>
            <person name="Hertz-Fowler C."/>
            <person name="Hilbert H."/>
            <person name="Horn D."/>
            <person name="Huang Y."/>
            <person name="Klages S."/>
            <person name="Knights A."/>
            <person name="Kube M."/>
            <person name="Larke N."/>
            <person name="Litvin L."/>
            <person name="Lord A."/>
            <person name="Louie T."/>
            <person name="Marra M."/>
            <person name="Masuy D."/>
            <person name="Matthews K."/>
            <person name="Michaeli S."/>
            <person name="Mottram J.C."/>
            <person name="Muller-Auer S."/>
            <person name="Munden H."/>
            <person name="Nelson S."/>
            <person name="Norbertczak H."/>
            <person name="Oliver K."/>
            <person name="O'neil S."/>
            <person name="Pentony M."/>
            <person name="Pohl T.M."/>
            <person name="Price C."/>
            <person name="Purnelle B."/>
            <person name="Quail M.A."/>
            <person name="Rabbinowitsch E."/>
            <person name="Reinhardt R."/>
            <person name="Rieger M."/>
            <person name="Rinta J."/>
            <person name="Robben J."/>
            <person name="Robertson L."/>
            <person name="Ruiz J.C."/>
            <person name="Rutter S."/>
            <person name="Saunders D."/>
            <person name="Schafer M."/>
            <person name="Schein J."/>
            <person name="Schwartz D.C."/>
            <person name="Seeger K."/>
            <person name="Seyler A."/>
            <person name="Sharp S."/>
            <person name="Shin H."/>
            <person name="Sivam D."/>
            <person name="Squares R."/>
            <person name="Squares S."/>
            <person name="Tosato V."/>
            <person name="Vogt C."/>
            <person name="Volckaert G."/>
            <person name="Wambutt R."/>
            <person name="Warren T."/>
            <person name="Wedler H."/>
            <person name="Woodward J."/>
            <person name="Zhou S."/>
            <person name="Zimmermann W."/>
            <person name="Smith D.F."/>
            <person name="Blackwell J.M."/>
            <person name="Stuart K.D."/>
            <person name="Barrell B."/>
            <person name="Myler P.J."/>
        </authorList>
    </citation>
    <scope>NUCLEOTIDE SEQUENCE [LARGE SCALE GENOMIC DNA]</scope>
    <source>
        <strain evidence="3">MHOM/IL/81/Friedlin</strain>
    </source>
</reference>
<evidence type="ECO:0000313" key="2">
    <source>
        <dbReference type="EMBL" id="CAJ06759.1"/>
    </source>
</evidence>
<proteinExistence type="predicted"/>
<dbReference type="EMBL" id="FR796429">
    <property type="protein sequence ID" value="CAJ06759.1"/>
    <property type="molecule type" value="Genomic_DNA"/>
</dbReference>
<dbReference type="AlphaFoldDB" id="Q4Q3R3"/>
<organism evidence="2 3">
    <name type="scientific">Leishmania major</name>
    <dbReference type="NCBI Taxonomy" id="5664"/>
    <lineage>
        <taxon>Eukaryota</taxon>
        <taxon>Discoba</taxon>
        <taxon>Euglenozoa</taxon>
        <taxon>Kinetoplastea</taxon>
        <taxon>Metakinetoplastina</taxon>
        <taxon>Trypanosomatida</taxon>
        <taxon>Trypanosomatidae</taxon>
        <taxon>Leishmaniinae</taxon>
        <taxon>Leishmania</taxon>
    </lineage>
</organism>
<reference evidence="2 3" key="2">
    <citation type="journal article" date="2011" name="Genome Res.">
        <title>Chromosome and gene copy number variation allow major structural change between species and strains of Leishmania.</title>
        <authorList>
            <person name="Rogers M.B."/>
            <person name="Hilley J.D."/>
            <person name="Dickens N.J."/>
            <person name="Wilkes J."/>
            <person name="Bates P.A."/>
            <person name="Depledge D.P."/>
            <person name="Harris D."/>
            <person name="Her Y."/>
            <person name="Herzyk P."/>
            <person name="Imamura H."/>
            <person name="Otto T.D."/>
            <person name="Sanders M."/>
            <person name="Seeger K."/>
            <person name="Dujardin J.C."/>
            <person name="Berriman M."/>
            <person name="Smith D.F."/>
            <person name="Hertz-Fowler C."/>
            <person name="Mottram J.C."/>
        </authorList>
    </citation>
    <scope>NUCLEOTIDE SEQUENCE [LARGE SCALE GENOMIC DNA]</scope>
    <source>
        <strain evidence="3">MHOM/IL/81/Friedlin</strain>
    </source>
</reference>
<dbReference type="GeneID" id="5654698"/>
<dbReference type="InParanoid" id="Q4Q3R3"/>
<name>Q4Q3R3_LEIMA</name>
<gene>
    <name evidence="2" type="ORF">LMJF_33_2725</name>
</gene>
<feature type="region of interest" description="Disordered" evidence="1">
    <location>
        <begin position="1"/>
        <end position="47"/>
    </location>
</feature>